<sequence>MAADQELPVPTTVSQDALAAALAALMPLGAGLAVLLGIAWMGPLGGVLGGIGVVWWGFWWHNRHQAFFPEDLRASSVGGVAALVALIAFLLGASL</sequence>
<evidence type="ECO:0000256" key="1">
    <source>
        <dbReference type="SAM" id="Phobius"/>
    </source>
</evidence>
<feature type="transmembrane region" description="Helical" evidence="1">
    <location>
        <begin position="72"/>
        <end position="93"/>
    </location>
</feature>
<dbReference type="AlphaFoldDB" id="A0A073B919"/>
<gene>
    <name evidence="2" type="ORF">GU90_10840</name>
</gene>
<keyword evidence="1" id="KW-0812">Transmembrane</keyword>
<evidence type="ECO:0000313" key="3">
    <source>
        <dbReference type="Proteomes" id="UP000031419"/>
    </source>
</evidence>
<keyword evidence="1" id="KW-1133">Transmembrane helix</keyword>
<comment type="caution">
    <text evidence="2">The sequence shown here is derived from an EMBL/GenBank/DDBJ whole genome shotgun (WGS) entry which is preliminary data.</text>
</comment>
<dbReference type="EMBL" id="JNVU01000028">
    <property type="protein sequence ID" value="KEI44224.1"/>
    <property type="molecule type" value="Genomic_DNA"/>
</dbReference>
<keyword evidence="3" id="KW-1185">Reference proteome</keyword>
<organism evidence="2 3">
    <name type="scientific">Saccharopolyspora rectivirgula</name>
    <dbReference type="NCBI Taxonomy" id="28042"/>
    <lineage>
        <taxon>Bacteria</taxon>
        <taxon>Bacillati</taxon>
        <taxon>Actinomycetota</taxon>
        <taxon>Actinomycetes</taxon>
        <taxon>Pseudonocardiales</taxon>
        <taxon>Pseudonocardiaceae</taxon>
        <taxon>Saccharopolyspora</taxon>
    </lineage>
</organism>
<reference evidence="2 3" key="1">
    <citation type="submission" date="2014-06" db="EMBL/GenBank/DDBJ databases">
        <title>Saccharopolyspora rectivirgula DSM-43113 Genome sequencing.</title>
        <authorList>
            <person name="Barrera C."/>
            <person name="Millon L."/>
            <person name="Rognon B."/>
            <person name="Zaugg C."/>
            <person name="Monod M."/>
        </authorList>
    </citation>
    <scope>NUCLEOTIDE SEQUENCE [LARGE SCALE GENOMIC DNA]</scope>
    <source>
        <strain evidence="2 3">DSM 43113</strain>
    </source>
</reference>
<dbReference type="RefSeq" id="WP_029722798.1">
    <property type="nucleotide sequence ID" value="NZ_JAJUIW010000008.1"/>
</dbReference>
<name>A0A073B919_9PSEU</name>
<keyword evidence="1" id="KW-0472">Membrane</keyword>
<protein>
    <submittedName>
        <fullName evidence="2">Uncharacterized protein</fullName>
    </submittedName>
</protein>
<proteinExistence type="predicted"/>
<evidence type="ECO:0000313" key="2">
    <source>
        <dbReference type="EMBL" id="KEI44224.1"/>
    </source>
</evidence>
<feature type="transmembrane region" description="Helical" evidence="1">
    <location>
        <begin position="43"/>
        <end position="60"/>
    </location>
</feature>
<dbReference type="Proteomes" id="UP000031419">
    <property type="component" value="Unassembled WGS sequence"/>
</dbReference>
<accession>A0A073B919</accession>